<reference evidence="1" key="1">
    <citation type="submission" date="2014-11" db="EMBL/GenBank/DDBJ databases">
        <authorList>
            <person name="Amaro Gonzalez C."/>
        </authorList>
    </citation>
    <scope>NUCLEOTIDE SEQUENCE</scope>
</reference>
<sequence>MFFIWVSKDRSGSMVTPRSLTTILGSAKQPSQFKVRVDNFSLNILGPKTNISVLSEFRSRKFESIQTLISTIQASNRESGSASPGFIEI</sequence>
<evidence type="ECO:0000313" key="1">
    <source>
        <dbReference type="EMBL" id="JAI07923.1"/>
    </source>
</evidence>
<accession>A0A0E9XYW9</accession>
<reference evidence="1" key="2">
    <citation type="journal article" date="2015" name="Fish Shellfish Immunol.">
        <title>Early steps in the European eel (Anguilla anguilla)-Vibrio vulnificus interaction in the gills: Role of the RtxA13 toxin.</title>
        <authorList>
            <person name="Callol A."/>
            <person name="Pajuelo D."/>
            <person name="Ebbesson L."/>
            <person name="Teles M."/>
            <person name="MacKenzie S."/>
            <person name="Amaro C."/>
        </authorList>
    </citation>
    <scope>NUCLEOTIDE SEQUENCE</scope>
</reference>
<organism evidence="1">
    <name type="scientific">Anguilla anguilla</name>
    <name type="common">European freshwater eel</name>
    <name type="synonym">Muraena anguilla</name>
    <dbReference type="NCBI Taxonomy" id="7936"/>
    <lineage>
        <taxon>Eukaryota</taxon>
        <taxon>Metazoa</taxon>
        <taxon>Chordata</taxon>
        <taxon>Craniata</taxon>
        <taxon>Vertebrata</taxon>
        <taxon>Euteleostomi</taxon>
        <taxon>Actinopterygii</taxon>
        <taxon>Neopterygii</taxon>
        <taxon>Teleostei</taxon>
        <taxon>Anguilliformes</taxon>
        <taxon>Anguillidae</taxon>
        <taxon>Anguilla</taxon>
    </lineage>
</organism>
<proteinExistence type="predicted"/>
<protein>
    <submittedName>
        <fullName evidence="1">Uncharacterized protein</fullName>
    </submittedName>
</protein>
<dbReference type="EMBL" id="GBXM01000655">
    <property type="protein sequence ID" value="JAI07923.1"/>
    <property type="molecule type" value="Transcribed_RNA"/>
</dbReference>
<name>A0A0E9XYW9_ANGAN</name>
<dbReference type="AlphaFoldDB" id="A0A0E9XYW9"/>